<gene>
    <name evidence="2" type="ORF">GCM10007415_22170</name>
</gene>
<sequence>MKQQLTIAQIMVAQTSLFPAEEKALRGFSYIEPFLSQEQEQALLEEISRLDLHPLIFQGYEAKRKVRSFGYDYHFDSRTITEGRPIPEGFTALLEHVAKQLNVPAADIKEMLVTEYPPGAVINWHRDAPPFDIIIGISLMSDCRFRFRPYEKTRQGRGSIITLPVRRRSLYVLSGEARSDWEHSIAPVKTPRYSITLRTLKMLT</sequence>
<evidence type="ECO:0000313" key="2">
    <source>
        <dbReference type="EMBL" id="GGG87822.1"/>
    </source>
</evidence>
<dbReference type="InterPro" id="IPR027450">
    <property type="entry name" value="AlkB-like"/>
</dbReference>
<dbReference type="InterPro" id="IPR037151">
    <property type="entry name" value="AlkB-like_sf"/>
</dbReference>
<proteinExistence type="predicted"/>
<dbReference type="PANTHER" id="PTHR12463">
    <property type="entry name" value="OXYGENASE-RELATED"/>
    <property type="match status" value="1"/>
</dbReference>
<dbReference type="RefSeq" id="WP_188505923.1">
    <property type="nucleotide sequence ID" value="NZ_BMER01000001.1"/>
</dbReference>
<comment type="caution">
    <text evidence="2">The sequence shown here is derived from an EMBL/GenBank/DDBJ whole genome shotgun (WGS) entry which is preliminary data.</text>
</comment>
<accession>A0A917HSC7</accession>
<dbReference type="InterPro" id="IPR005123">
    <property type="entry name" value="Oxoglu/Fe-dep_dioxygenase_dom"/>
</dbReference>
<name>A0A917HSC7_9SPHI</name>
<organism evidence="2 3">
    <name type="scientific">Parapedobacter pyrenivorans</name>
    <dbReference type="NCBI Taxonomy" id="1305674"/>
    <lineage>
        <taxon>Bacteria</taxon>
        <taxon>Pseudomonadati</taxon>
        <taxon>Bacteroidota</taxon>
        <taxon>Sphingobacteriia</taxon>
        <taxon>Sphingobacteriales</taxon>
        <taxon>Sphingobacteriaceae</taxon>
        <taxon>Parapedobacter</taxon>
    </lineage>
</organism>
<dbReference type="GO" id="GO:0032451">
    <property type="term" value="F:demethylase activity"/>
    <property type="evidence" value="ECO:0007669"/>
    <property type="project" value="TreeGrafter"/>
</dbReference>
<dbReference type="SUPFAM" id="SSF51197">
    <property type="entry name" value="Clavaminate synthase-like"/>
    <property type="match status" value="1"/>
</dbReference>
<dbReference type="Proteomes" id="UP000660862">
    <property type="component" value="Unassembled WGS sequence"/>
</dbReference>
<dbReference type="Pfam" id="PF13532">
    <property type="entry name" value="2OG-FeII_Oxy_2"/>
    <property type="match status" value="1"/>
</dbReference>
<evidence type="ECO:0000313" key="3">
    <source>
        <dbReference type="Proteomes" id="UP000660862"/>
    </source>
</evidence>
<dbReference type="EMBL" id="BMER01000001">
    <property type="protein sequence ID" value="GGG87822.1"/>
    <property type="molecule type" value="Genomic_DNA"/>
</dbReference>
<dbReference type="AlphaFoldDB" id="A0A917HSC7"/>
<protein>
    <submittedName>
        <fullName evidence="2">2OG-Fe(II) oxygenase</fullName>
    </submittedName>
</protein>
<dbReference type="InterPro" id="IPR032857">
    <property type="entry name" value="ALKBH4"/>
</dbReference>
<dbReference type="GO" id="GO:0070988">
    <property type="term" value="P:demethylation"/>
    <property type="evidence" value="ECO:0007669"/>
    <property type="project" value="InterPro"/>
</dbReference>
<dbReference type="GO" id="GO:0016491">
    <property type="term" value="F:oxidoreductase activity"/>
    <property type="evidence" value="ECO:0007669"/>
    <property type="project" value="TreeGrafter"/>
</dbReference>
<reference evidence="2" key="2">
    <citation type="submission" date="2020-09" db="EMBL/GenBank/DDBJ databases">
        <authorList>
            <person name="Sun Q."/>
            <person name="Zhou Y."/>
        </authorList>
    </citation>
    <scope>NUCLEOTIDE SEQUENCE</scope>
    <source>
        <strain evidence="2">CGMCC 1.12195</strain>
    </source>
</reference>
<dbReference type="PROSITE" id="PS51471">
    <property type="entry name" value="FE2OG_OXY"/>
    <property type="match status" value="1"/>
</dbReference>
<keyword evidence="3" id="KW-1185">Reference proteome</keyword>
<reference evidence="2" key="1">
    <citation type="journal article" date="2014" name="Int. J. Syst. Evol. Microbiol.">
        <title>Complete genome sequence of Corynebacterium casei LMG S-19264T (=DSM 44701T), isolated from a smear-ripened cheese.</title>
        <authorList>
            <consortium name="US DOE Joint Genome Institute (JGI-PGF)"/>
            <person name="Walter F."/>
            <person name="Albersmeier A."/>
            <person name="Kalinowski J."/>
            <person name="Ruckert C."/>
        </authorList>
    </citation>
    <scope>NUCLEOTIDE SEQUENCE</scope>
    <source>
        <strain evidence="2">CGMCC 1.12195</strain>
    </source>
</reference>
<feature type="domain" description="Fe2OG dioxygenase" evidence="1">
    <location>
        <begin position="107"/>
        <end position="201"/>
    </location>
</feature>
<evidence type="ECO:0000259" key="1">
    <source>
        <dbReference type="PROSITE" id="PS51471"/>
    </source>
</evidence>
<dbReference type="Gene3D" id="2.60.120.590">
    <property type="entry name" value="Alpha-ketoglutarate-dependent dioxygenase AlkB-like"/>
    <property type="match status" value="1"/>
</dbReference>
<dbReference type="PANTHER" id="PTHR12463:SF1">
    <property type="entry name" value="2-OXOGLUTARATE AND FE-DEPENDENT OXYGENASE FAMILY PROTEIN"/>
    <property type="match status" value="1"/>
</dbReference>